<feature type="domain" description="Transcription elongation factor GreA/GreB C-terminal" evidence="7">
    <location>
        <begin position="1577"/>
        <end position="1635"/>
    </location>
</feature>
<evidence type="ECO:0000259" key="7">
    <source>
        <dbReference type="Pfam" id="PF01272"/>
    </source>
</evidence>
<comment type="similarity">
    <text evidence="1">Belongs to the DNA2/NAM7 helicase family.</text>
</comment>
<dbReference type="Pfam" id="PF13087">
    <property type="entry name" value="AAA_12"/>
    <property type="match status" value="1"/>
</dbReference>
<dbReference type="Gene3D" id="3.40.960.10">
    <property type="entry name" value="VSR Endonuclease"/>
    <property type="match status" value="1"/>
</dbReference>
<evidence type="ECO:0000259" key="9">
    <source>
        <dbReference type="Pfam" id="PF13087"/>
    </source>
</evidence>
<dbReference type="InterPro" id="IPR041677">
    <property type="entry name" value="DNA2/NAM7_AAA_11"/>
</dbReference>
<evidence type="ECO:0000256" key="3">
    <source>
        <dbReference type="ARBA" id="ARBA00022801"/>
    </source>
</evidence>
<dbReference type="InterPro" id="IPR036953">
    <property type="entry name" value="GreA/GreB_C_sf"/>
</dbReference>
<dbReference type="Gene3D" id="3.10.50.30">
    <property type="entry name" value="Transcription elongation factor, GreA/GreB, C-terminal domain"/>
    <property type="match status" value="1"/>
</dbReference>
<dbReference type="GO" id="GO:0003677">
    <property type="term" value="F:DNA binding"/>
    <property type="evidence" value="ECO:0007669"/>
    <property type="project" value="InterPro"/>
</dbReference>
<dbReference type="GO" id="GO:0005524">
    <property type="term" value="F:ATP binding"/>
    <property type="evidence" value="ECO:0007669"/>
    <property type="project" value="UniProtKB-KW"/>
</dbReference>
<dbReference type="GO" id="GO:0043139">
    <property type="term" value="F:5'-3' DNA helicase activity"/>
    <property type="evidence" value="ECO:0007669"/>
    <property type="project" value="TreeGrafter"/>
</dbReference>
<dbReference type="KEGG" id="bid:Bind_1974"/>
<keyword evidence="12" id="KW-1185">Reference proteome</keyword>
<dbReference type="Gene3D" id="3.40.50.300">
    <property type="entry name" value="P-loop containing nucleotide triphosphate hydrolases"/>
    <property type="match status" value="3"/>
</dbReference>
<dbReference type="SUPFAM" id="SSF52540">
    <property type="entry name" value="P-loop containing nucleoside triphosphate hydrolases"/>
    <property type="match status" value="1"/>
</dbReference>
<keyword evidence="2" id="KW-0547">Nucleotide-binding</keyword>
<keyword evidence="4 11" id="KW-0347">Helicase</keyword>
<feature type="region of interest" description="Disordered" evidence="6">
    <location>
        <begin position="1541"/>
        <end position="1577"/>
    </location>
</feature>
<proteinExistence type="inferred from homology"/>
<dbReference type="GO" id="GO:0016787">
    <property type="term" value="F:hydrolase activity"/>
    <property type="evidence" value="ECO:0007669"/>
    <property type="project" value="UniProtKB-KW"/>
</dbReference>
<sequence>MTALPDTAAARLASLLDYIEELVRLDENVAKRLGEHRLPNGRSFVLHQHELHALPGITLNLIDDDGPIWLAAERLRRSAPPAPPEEAKEWIDVSPDPDALPVIRSFLLRTVTEKERGALVSAGQARAEDCAVSMQKVKDDIPLWDVRLRIEDRPEISRLATEWLENLWTPWAIAERPVRRSLALYQQLFEIVQLTEMGANDHPFEIVWGVGLTRWKRDGHEVDLPLIERLVEIEIDEKAAGTIKIRPRTEIKIGSQTGSQAADAGVNLRPFDAMGIPGVSLARDAARRLIATMDQDEGISPFQCDSFEPTLRACQTQLDAEGVYLPDTLILAPEQPVPPADSRLTVSDRWVIFARRRSDSFLLNDLNNLKQSIELRTDTNPLPGPARTLVMGPQDGPTTDIWKPLSHNVGESPASETVSSPTIEAGDLFFPKPFNDEQVEIIRRLKASDGVVVQGPPGTGKTHTISNIICHAMALGHRVLVVSHGEPALAVLRDQLPEGIRDLAISVTATEREGLKQLETAVRLLQSVVEDIRPDEQNKLIRDLEAHVLGLREKLAATDKKIAQIATTQLLPAFGHQPAELARKVVAASTSFHWFEDRPAGTSIDLAPSDAAIDRLRAARAVLGPRLQHLSCTLPSVEDLPSGEAMAKLHEDLVRSKTFAEAAARDPSIRIRLTSPSDIALAMKAAEALATLRRIQPIAAAISWLEALADRSLRGDESDSLLALIKAFVEDARPVVHQRQRYIALPVELPAGFDQSAGDASALVTKLAAGEQVFGLFSFRAKSFKPLIEGIRVRGLAPANANEWQHVRDHLVWRDQVTALSVRWRALGEEIGAPPVGSARDLEDLVGNLDAILIEARKAFDIMGSAFAVIMADGASPQTLWPSVERMTAVEDALRNAAAATHLAKAQAELTKLTALFPDASGKLGKLARDILNDAIGLERIEPDHISRLWSTLRNQIADVKQHATQMQIVRDVSAAIEAAGASRWAKRLRTEPLVDATDTLLPGDWRDAWDWAAAKAYLMHIDDRGGLQTLSEERVRLDSDLRNTFERLVKARTFYELGRSMKGTVRSALMMFTTALRKIGKGTGKGAARHRRDARLAMAQCYSAIPCWIMPTWRVAEQLPGEIGSFDLVIMDEASQSDIKELPALLRGKKILVVGDDKQVSPSAAFIENAKLDRLEHNFLQKQPFKTLLLPGSSLYDLAKVMFPDKLVMLREHFRCAEPIIRFSMGFYPEPLVPLRVPNAHERLDPPLVDIYVPDGRRVGDKQNPREAEVIVEEIRTIINEPALARIEAHNRWRTIGVVSLIGAKQAALINRLLLEELGEEIMRRHHIACGDSATFQGNERDVIFLSMIADPNNKQAQTATQFEQRFNVAMSRARDRLVLVRSVHEEELKHEDLKARIIRHFRDPMAEASAPKGDLAALCESEFERDMFQRLTERGYRVLPQVGALGYRIDLVVEGANGQRLAIECDGDKYHGPERWSDDMRRQRILERVGWRFWRCWASSFVLNPDSCMMDLVETLDRLNIRPTDEERPIGNFTLHLTATPKQRSGGKTALSSTPKAHTEHEDASEGKPPSPEGIRIGDRVIIQYLDDHKTMSFTITKDKEDYANGFLSVGSPLGSQLLGAVEDEEIAFEESGRARPVLIVQHKRAA</sequence>
<dbReference type="Proteomes" id="UP000001695">
    <property type="component" value="Chromosome"/>
</dbReference>
<feature type="domain" description="Restriction endonuclease type II-like" evidence="10">
    <location>
        <begin position="1425"/>
        <end position="1518"/>
    </location>
</feature>
<evidence type="ECO:0000256" key="1">
    <source>
        <dbReference type="ARBA" id="ARBA00007913"/>
    </source>
</evidence>
<evidence type="ECO:0000256" key="5">
    <source>
        <dbReference type="ARBA" id="ARBA00022840"/>
    </source>
</evidence>
<dbReference type="SUPFAM" id="SSF52980">
    <property type="entry name" value="Restriction endonuclease-like"/>
    <property type="match status" value="1"/>
</dbReference>
<evidence type="ECO:0000256" key="6">
    <source>
        <dbReference type="SAM" id="MobiDB-lite"/>
    </source>
</evidence>
<evidence type="ECO:0000259" key="8">
    <source>
        <dbReference type="Pfam" id="PF13086"/>
    </source>
</evidence>
<dbReference type="EMBL" id="CP001016">
    <property type="protein sequence ID" value="ACB95597.1"/>
    <property type="molecule type" value="Genomic_DNA"/>
</dbReference>
<dbReference type="eggNOG" id="COG1061">
    <property type="taxonomic scope" value="Bacteria"/>
</dbReference>
<dbReference type="Pfam" id="PF01272">
    <property type="entry name" value="GreA_GreB"/>
    <property type="match status" value="1"/>
</dbReference>
<gene>
    <name evidence="11" type="ordered locus">Bind_1974</name>
</gene>
<evidence type="ECO:0000259" key="10">
    <source>
        <dbReference type="Pfam" id="PF18741"/>
    </source>
</evidence>
<dbReference type="SUPFAM" id="SSF54534">
    <property type="entry name" value="FKBP-like"/>
    <property type="match status" value="1"/>
</dbReference>
<dbReference type="PANTHER" id="PTHR43788:SF8">
    <property type="entry name" value="DNA-BINDING PROTEIN SMUBP-2"/>
    <property type="match status" value="1"/>
</dbReference>
<dbReference type="Pfam" id="PF13086">
    <property type="entry name" value="AAA_11"/>
    <property type="match status" value="1"/>
</dbReference>
<organism evidence="11 12">
    <name type="scientific">Beijerinckia indica subsp. indica (strain ATCC 9039 / DSM 1715 / NCIMB 8712)</name>
    <dbReference type="NCBI Taxonomy" id="395963"/>
    <lineage>
        <taxon>Bacteria</taxon>
        <taxon>Pseudomonadati</taxon>
        <taxon>Pseudomonadota</taxon>
        <taxon>Alphaproteobacteria</taxon>
        <taxon>Hyphomicrobiales</taxon>
        <taxon>Beijerinckiaceae</taxon>
        <taxon>Beijerinckia</taxon>
    </lineage>
</organism>
<feature type="domain" description="DNA2/NAM7 helicase-like C-terminal" evidence="9">
    <location>
        <begin position="1205"/>
        <end position="1382"/>
    </location>
</feature>
<dbReference type="InterPro" id="IPR001437">
    <property type="entry name" value="Tscrpt_elong_fac_GreA/B_C"/>
</dbReference>
<dbReference type="OrthoDB" id="9757917at2"/>
<dbReference type="InterPro" id="IPR049468">
    <property type="entry name" value="Restrct_endonuc-II-like_dom"/>
</dbReference>
<dbReference type="eggNOG" id="COG2852">
    <property type="taxonomic scope" value="Bacteria"/>
</dbReference>
<dbReference type="GO" id="GO:0032784">
    <property type="term" value="P:regulation of DNA-templated transcription elongation"/>
    <property type="evidence" value="ECO:0007669"/>
    <property type="project" value="InterPro"/>
</dbReference>
<dbReference type="Pfam" id="PF18741">
    <property type="entry name" value="MTES_1575"/>
    <property type="match status" value="1"/>
</dbReference>
<dbReference type="InterPro" id="IPR050534">
    <property type="entry name" value="Coronavir_polyprotein_1ab"/>
</dbReference>
<feature type="compositionally biased region" description="Basic and acidic residues" evidence="6">
    <location>
        <begin position="1559"/>
        <end position="1568"/>
    </location>
</feature>
<dbReference type="PANTHER" id="PTHR43788">
    <property type="entry name" value="DNA2/NAM7 HELICASE FAMILY MEMBER"/>
    <property type="match status" value="1"/>
</dbReference>
<accession>B2IF32</accession>
<reference evidence="12" key="1">
    <citation type="submission" date="2008-03" db="EMBL/GenBank/DDBJ databases">
        <title>Complete sequence of chromosome of Beijerinckia indica subsp. indica ATCC 9039.</title>
        <authorList>
            <consortium name="US DOE Joint Genome Institute"/>
            <person name="Copeland A."/>
            <person name="Lucas S."/>
            <person name="Lapidus A."/>
            <person name="Glavina del Rio T."/>
            <person name="Dalin E."/>
            <person name="Tice H."/>
            <person name="Bruce D."/>
            <person name="Goodwin L."/>
            <person name="Pitluck S."/>
            <person name="LaButti K."/>
            <person name="Schmutz J."/>
            <person name="Larimer F."/>
            <person name="Land M."/>
            <person name="Hauser L."/>
            <person name="Kyrpides N."/>
            <person name="Mikhailova N."/>
            <person name="Dunfield P.F."/>
            <person name="Dedysh S.N."/>
            <person name="Liesack W."/>
            <person name="Saw J.H."/>
            <person name="Alam M."/>
            <person name="Chen Y."/>
            <person name="Murrell J.C."/>
            <person name="Richardson P."/>
        </authorList>
    </citation>
    <scope>NUCLEOTIDE SEQUENCE [LARGE SCALE GENOMIC DNA]</scope>
    <source>
        <strain evidence="12">ATCC 9039 / DSM 1715 / NCIMB 8712</strain>
    </source>
</reference>
<dbReference type="InterPro" id="IPR041679">
    <property type="entry name" value="DNA2/NAM7-like_C"/>
</dbReference>
<keyword evidence="3" id="KW-0378">Hydrolase</keyword>
<protein>
    <submittedName>
        <fullName evidence="11">DNA helicase, putative</fullName>
    </submittedName>
</protein>
<feature type="region of interest" description="Disordered" evidence="6">
    <location>
        <begin position="377"/>
        <end position="396"/>
    </location>
</feature>
<feature type="domain" description="DNA2/NAM7 helicase helicase" evidence="8">
    <location>
        <begin position="434"/>
        <end position="568"/>
    </location>
</feature>
<keyword evidence="5" id="KW-0067">ATP-binding</keyword>
<dbReference type="InterPro" id="IPR011335">
    <property type="entry name" value="Restrct_endonuc-II-like"/>
</dbReference>
<name>B2IF32_BEII9</name>
<dbReference type="RefSeq" id="WP_012384953.1">
    <property type="nucleotide sequence ID" value="NC_010581.1"/>
</dbReference>
<dbReference type="InterPro" id="IPR027417">
    <property type="entry name" value="P-loop_NTPase"/>
</dbReference>
<dbReference type="eggNOG" id="COG1112">
    <property type="taxonomic scope" value="Bacteria"/>
</dbReference>
<evidence type="ECO:0000256" key="4">
    <source>
        <dbReference type="ARBA" id="ARBA00022806"/>
    </source>
</evidence>
<evidence type="ECO:0000313" key="11">
    <source>
        <dbReference type="EMBL" id="ACB95597.1"/>
    </source>
</evidence>
<evidence type="ECO:0000313" key="12">
    <source>
        <dbReference type="Proteomes" id="UP000001695"/>
    </source>
</evidence>
<dbReference type="HOGENOM" id="CLU_000738_1_0_5"/>
<dbReference type="STRING" id="395963.Bind_1974"/>
<evidence type="ECO:0000256" key="2">
    <source>
        <dbReference type="ARBA" id="ARBA00022741"/>
    </source>
</evidence>
<reference evidence="11 12" key="2">
    <citation type="journal article" date="2010" name="J. Bacteriol.">
        <title>Complete genome sequence of Beijerinckia indica subsp. indica.</title>
        <authorList>
            <person name="Tamas I."/>
            <person name="Dedysh S.N."/>
            <person name="Liesack W."/>
            <person name="Stott M.B."/>
            <person name="Alam M."/>
            <person name="Murrell J.C."/>
            <person name="Dunfield P.F."/>
        </authorList>
    </citation>
    <scope>NUCLEOTIDE SEQUENCE [LARGE SCALE GENOMIC DNA]</scope>
    <source>
        <strain evidence="12">ATCC 9039 / DSM 1715 / NCIMB 8712</strain>
    </source>
</reference>